<name>M2QG39_9PSEU</name>
<accession>M2QG39</accession>
<dbReference type="Proteomes" id="UP000014137">
    <property type="component" value="Unassembled WGS sequence"/>
</dbReference>
<evidence type="ECO:0000313" key="2">
    <source>
        <dbReference type="EMBL" id="EMD24947.1"/>
    </source>
</evidence>
<protein>
    <submittedName>
        <fullName evidence="2">Uncharacterized protein</fullName>
    </submittedName>
</protein>
<feature type="region of interest" description="Disordered" evidence="1">
    <location>
        <begin position="1"/>
        <end position="26"/>
    </location>
</feature>
<sequence>MRADGRPRGTMPQVKGQDRYQHYAGHGPRIQCHLIAR</sequence>
<proteinExistence type="predicted"/>
<dbReference type="AlphaFoldDB" id="M2QG39"/>
<organism evidence="2 3">
    <name type="scientific">Amycolatopsis azurea DSM 43854</name>
    <dbReference type="NCBI Taxonomy" id="1238180"/>
    <lineage>
        <taxon>Bacteria</taxon>
        <taxon>Bacillati</taxon>
        <taxon>Actinomycetota</taxon>
        <taxon>Actinomycetes</taxon>
        <taxon>Pseudonocardiales</taxon>
        <taxon>Pseudonocardiaceae</taxon>
        <taxon>Amycolatopsis</taxon>
    </lineage>
</organism>
<dbReference type="EMBL" id="ANMG01000051">
    <property type="protein sequence ID" value="EMD24947.1"/>
    <property type="molecule type" value="Genomic_DNA"/>
</dbReference>
<reference evidence="2 3" key="1">
    <citation type="submission" date="2012-10" db="EMBL/GenBank/DDBJ databases">
        <title>Genome assembly of Amycolatopsis azurea DSM 43854.</title>
        <authorList>
            <person name="Khatri I."/>
            <person name="Kaur I."/>
            <person name="Subramanian S."/>
            <person name="Mayilraj S."/>
        </authorList>
    </citation>
    <scope>NUCLEOTIDE SEQUENCE [LARGE SCALE GENOMIC DNA]</scope>
    <source>
        <strain evidence="2 3">DSM 43854</strain>
    </source>
</reference>
<comment type="caution">
    <text evidence="2">The sequence shown here is derived from an EMBL/GenBank/DDBJ whole genome shotgun (WGS) entry which is preliminary data.</text>
</comment>
<gene>
    <name evidence="2" type="ORF">C791_5296</name>
</gene>
<evidence type="ECO:0000256" key="1">
    <source>
        <dbReference type="SAM" id="MobiDB-lite"/>
    </source>
</evidence>
<dbReference type="PATRIC" id="fig|1238180.3.peg.5211"/>
<evidence type="ECO:0000313" key="3">
    <source>
        <dbReference type="Proteomes" id="UP000014137"/>
    </source>
</evidence>